<name>E0RVD7_BUTPB</name>
<dbReference type="PANTHER" id="PTHR18895:SF74">
    <property type="entry name" value="MTRF1L RELEASE FACTOR GLUTAMINE METHYLTRANSFERASE"/>
    <property type="match status" value="1"/>
</dbReference>
<dbReference type="HAMAP" id="MF_02126">
    <property type="entry name" value="RF_methyltr_PrmC"/>
    <property type="match status" value="1"/>
</dbReference>
<sequence length="287" mass="32424">MNNRYIDLYTTGSEKLLRAGIAEAKLDARLLLEYVCGTDHSTLLAHPDKEVTDEERDKYLSMIDRRAAHEPVAYILGTWNFMGLDFKVNSDVLIPEQDTEILVEEALRNLEDGMRVLDLCTGSGCIALSLLNYTNETRAVCTDISDKALAVAGMNAERLGLSDRTEFVRTDLFPEESVGKFDLIVSNPPYIASKVIDTLAPEVRDYEPRLALDGSEDGLVFYRRIIEETPKFLYSSGYLLLEIGYDQGQAVKEMLEDKKYIMTFRLSRILAVMTEWFLHVSISVVVV</sequence>
<dbReference type="AlphaFoldDB" id="E0RVD7"/>
<dbReference type="InterPro" id="IPR019874">
    <property type="entry name" value="RF_methyltr_PrmC"/>
</dbReference>
<dbReference type="Proteomes" id="UP000001299">
    <property type="component" value="Chromosome 1"/>
</dbReference>
<comment type="function">
    <text evidence="5">Methylates the class 1 translation termination release factors RF1/PrfA and RF2/PrfB on the glutamine residue of the universally conserved GGQ motif.</text>
</comment>
<dbReference type="Pfam" id="PF17827">
    <property type="entry name" value="PrmC_N"/>
    <property type="match status" value="1"/>
</dbReference>
<dbReference type="InterPro" id="IPR050320">
    <property type="entry name" value="N5-glutamine_MTase"/>
</dbReference>
<keyword evidence="3 5" id="KW-0949">S-adenosyl-L-methionine</keyword>
<dbReference type="GO" id="GO:0102559">
    <property type="term" value="F:peptide chain release factor N(5)-glutamine methyltransferase activity"/>
    <property type="evidence" value="ECO:0007669"/>
    <property type="project" value="UniProtKB-EC"/>
</dbReference>
<reference evidence="8 9" key="1">
    <citation type="journal article" date="2010" name="PLoS ONE">
        <title>The glycobiome of the rumen bacterium Butyrivibrio proteoclasticus B316(T) highlights adaptation to a polysaccharide-rich environment.</title>
        <authorList>
            <person name="Kelly W.J."/>
            <person name="Leahy S.C."/>
            <person name="Altermann E."/>
            <person name="Yeoman C.J."/>
            <person name="Dunne J.C."/>
            <person name="Kong Z."/>
            <person name="Pacheco D.M."/>
            <person name="Li D."/>
            <person name="Noel S.J."/>
            <person name="Moon C.D."/>
            <person name="Cookson A.L."/>
            <person name="Attwood G.T."/>
        </authorList>
    </citation>
    <scope>NUCLEOTIDE SEQUENCE [LARGE SCALE GENOMIC DNA]</scope>
    <source>
        <strain evidence="9">ATCC 51982 / DSM 14932 / B316</strain>
    </source>
</reference>
<evidence type="ECO:0000313" key="8">
    <source>
        <dbReference type="EMBL" id="ADL34556.1"/>
    </source>
</evidence>
<dbReference type="HOGENOM" id="CLU_018398_3_1_9"/>
<accession>E0RVD7</accession>
<gene>
    <name evidence="8" type="primary">hemK</name>
    <name evidence="5" type="synonym">prmC</name>
    <name evidence="8" type="ordered locus">bpr_I1821</name>
</gene>
<dbReference type="KEGG" id="bpb:bpr_I1821"/>
<keyword evidence="9" id="KW-1185">Reference proteome</keyword>
<dbReference type="RefSeq" id="WP_013281210.1">
    <property type="nucleotide sequence ID" value="NC_014387.1"/>
</dbReference>
<dbReference type="Pfam" id="PF05175">
    <property type="entry name" value="MTS"/>
    <property type="match status" value="1"/>
</dbReference>
<comment type="catalytic activity">
    <reaction evidence="4 5">
        <text>L-glutaminyl-[peptide chain release factor] + S-adenosyl-L-methionine = N(5)-methyl-L-glutaminyl-[peptide chain release factor] + S-adenosyl-L-homocysteine + H(+)</text>
        <dbReference type="Rhea" id="RHEA:42896"/>
        <dbReference type="Rhea" id="RHEA-COMP:10271"/>
        <dbReference type="Rhea" id="RHEA-COMP:10272"/>
        <dbReference type="ChEBI" id="CHEBI:15378"/>
        <dbReference type="ChEBI" id="CHEBI:30011"/>
        <dbReference type="ChEBI" id="CHEBI:57856"/>
        <dbReference type="ChEBI" id="CHEBI:59789"/>
        <dbReference type="ChEBI" id="CHEBI:61891"/>
        <dbReference type="EC" id="2.1.1.297"/>
    </reaction>
</comment>
<dbReference type="InterPro" id="IPR040758">
    <property type="entry name" value="PrmC_N"/>
</dbReference>
<proteinExistence type="inferred from homology"/>
<dbReference type="CDD" id="cd02440">
    <property type="entry name" value="AdoMet_MTases"/>
    <property type="match status" value="1"/>
</dbReference>
<dbReference type="InterPro" id="IPR004556">
    <property type="entry name" value="HemK-like"/>
</dbReference>
<feature type="binding site" evidence="5">
    <location>
        <position position="143"/>
    </location>
    <ligand>
        <name>S-adenosyl-L-methionine</name>
        <dbReference type="ChEBI" id="CHEBI:59789"/>
    </ligand>
</feature>
<dbReference type="NCBIfam" id="TIGR00536">
    <property type="entry name" value="hemK_fam"/>
    <property type="match status" value="1"/>
</dbReference>
<dbReference type="EC" id="2.1.1.297" evidence="5"/>
<evidence type="ECO:0000256" key="5">
    <source>
        <dbReference type="HAMAP-Rule" id="MF_02126"/>
    </source>
</evidence>
<dbReference type="InterPro" id="IPR007848">
    <property type="entry name" value="Small_mtfrase_dom"/>
</dbReference>
<feature type="binding site" evidence="5">
    <location>
        <begin position="187"/>
        <end position="190"/>
    </location>
    <ligand>
        <name>substrate</name>
    </ligand>
</feature>
<evidence type="ECO:0000259" key="6">
    <source>
        <dbReference type="Pfam" id="PF05175"/>
    </source>
</evidence>
<feature type="binding site" evidence="5">
    <location>
        <position position="187"/>
    </location>
    <ligand>
        <name>S-adenosyl-L-methionine</name>
        <dbReference type="ChEBI" id="CHEBI:59789"/>
    </ligand>
</feature>
<dbReference type="PROSITE" id="PS00092">
    <property type="entry name" value="N6_MTASE"/>
    <property type="match status" value="1"/>
</dbReference>
<evidence type="ECO:0000256" key="1">
    <source>
        <dbReference type="ARBA" id="ARBA00022603"/>
    </source>
</evidence>
<evidence type="ECO:0000313" key="9">
    <source>
        <dbReference type="Proteomes" id="UP000001299"/>
    </source>
</evidence>
<dbReference type="Gene3D" id="1.10.8.10">
    <property type="entry name" value="DNA helicase RuvA subunit, C-terminal domain"/>
    <property type="match status" value="1"/>
</dbReference>
<comment type="caution">
    <text evidence="5">Lacks conserved residue(s) required for the propagation of feature annotation.</text>
</comment>
<organism evidence="8 9">
    <name type="scientific">Butyrivibrio proteoclasticus (strain ATCC 51982 / DSM 14932 / B316)</name>
    <name type="common">Clostridium proteoclasticum</name>
    <dbReference type="NCBI Taxonomy" id="515622"/>
    <lineage>
        <taxon>Bacteria</taxon>
        <taxon>Bacillati</taxon>
        <taxon>Bacillota</taxon>
        <taxon>Clostridia</taxon>
        <taxon>Lachnospirales</taxon>
        <taxon>Lachnospiraceae</taxon>
        <taxon>Butyrivibrio</taxon>
    </lineage>
</organism>
<dbReference type="Gene3D" id="3.40.50.150">
    <property type="entry name" value="Vaccinia Virus protein VP39"/>
    <property type="match status" value="1"/>
</dbReference>
<feature type="domain" description="Methyltransferase small" evidence="6">
    <location>
        <begin position="99"/>
        <end position="195"/>
    </location>
</feature>
<evidence type="ECO:0000256" key="3">
    <source>
        <dbReference type="ARBA" id="ARBA00022691"/>
    </source>
</evidence>
<comment type="similarity">
    <text evidence="5">Belongs to the protein N5-glutamine methyltransferase family. PrmC subfamily.</text>
</comment>
<evidence type="ECO:0000256" key="2">
    <source>
        <dbReference type="ARBA" id="ARBA00022679"/>
    </source>
</evidence>
<dbReference type="STRING" id="515622.bpr_I1821"/>
<dbReference type="InterPro" id="IPR002052">
    <property type="entry name" value="DNA_methylase_N6_adenine_CS"/>
</dbReference>
<keyword evidence="2 5" id="KW-0808">Transferase</keyword>
<dbReference type="NCBIfam" id="TIGR03534">
    <property type="entry name" value="RF_mod_PrmC"/>
    <property type="match status" value="1"/>
</dbReference>
<evidence type="ECO:0000259" key="7">
    <source>
        <dbReference type="Pfam" id="PF17827"/>
    </source>
</evidence>
<dbReference type="InterPro" id="IPR029063">
    <property type="entry name" value="SAM-dependent_MTases_sf"/>
</dbReference>
<feature type="domain" description="Release factor glutamine methyltransferase N-terminal" evidence="7">
    <location>
        <begin position="8"/>
        <end position="77"/>
    </location>
</feature>
<keyword evidence="1 5" id="KW-0489">Methyltransferase</keyword>
<dbReference type="SUPFAM" id="SSF53335">
    <property type="entry name" value="S-adenosyl-L-methionine-dependent methyltransferases"/>
    <property type="match status" value="1"/>
</dbReference>
<dbReference type="EMBL" id="CP001810">
    <property type="protein sequence ID" value="ADL34556.1"/>
    <property type="molecule type" value="Genomic_DNA"/>
</dbReference>
<evidence type="ECO:0000256" key="4">
    <source>
        <dbReference type="ARBA" id="ARBA00048391"/>
    </source>
</evidence>
<dbReference type="PANTHER" id="PTHR18895">
    <property type="entry name" value="HEMK METHYLTRANSFERASE"/>
    <property type="match status" value="1"/>
</dbReference>
<dbReference type="GO" id="GO:0003676">
    <property type="term" value="F:nucleic acid binding"/>
    <property type="evidence" value="ECO:0007669"/>
    <property type="project" value="InterPro"/>
</dbReference>
<protein>
    <recommendedName>
        <fullName evidence="5">Release factor glutamine methyltransferase</fullName>
        <shortName evidence="5">RF MTase</shortName>
        <ecNumber evidence="5">2.1.1.297</ecNumber>
    </recommendedName>
    <alternativeName>
        <fullName evidence="5">N5-glutamine methyltransferase PrmC</fullName>
    </alternativeName>
    <alternativeName>
        <fullName evidence="5">Protein-(glutamine-N5) MTase PrmC</fullName>
    </alternativeName>
    <alternativeName>
        <fullName evidence="5">Protein-glutamine N-methyltransferase PrmC</fullName>
    </alternativeName>
</protein>
<dbReference type="GO" id="GO:0032259">
    <property type="term" value="P:methylation"/>
    <property type="evidence" value="ECO:0007669"/>
    <property type="project" value="UniProtKB-KW"/>
</dbReference>
<dbReference type="eggNOG" id="COG2890">
    <property type="taxonomic scope" value="Bacteria"/>
</dbReference>